<keyword evidence="5" id="KW-0238">DNA-binding</keyword>
<dbReference type="PANTHER" id="PTHR33202">
    <property type="entry name" value="ZINC UPTAKE REGULATION PROTEIN"/>
    <property type="match status" value="1"/>
</dbReference>
<keyword evidence="4" id="KW-0805">Transcription regulation</keyword>
<evidence type="ECO:0000256" key="4">
    <source>
        <dbReference type="ARBA" id="ARBA00023015"/>
    </source>
</evidence>
<dbReference type="PANTHER" id="PTHR33202:SF7">
    <property type="entry name" value="FERRIC UPTAKE REGULATION PROTEIN"/>
    <property type="match status" value="1"/>
</dbReference>
<dbReference type="Gene3D" id="1.10.10.10">
    <property type="entry name" value="Winged helix-like DNA-binding domain superfamily/Winged helix DNA-binding domain"/>
    <property type="match status" value="1"/>
</dbReference>
<dbReference type="KEGG" id="dsa:Desal_0090"/>
<dbReference type="InterPro" id="IPR002481">
    <property type="entry name" value="FUR"/>
</dbReference>
<organism evidence="8 9">
    <name type="scientific">Maridesulfovibrio salexigens (strain ATCC 14822 / DSM 2638 / NCIMB 8403 / VKM B-1763)</name>
    <name type="common">Desulfovibrio salexigens</name>
    <dbReference type="NCBI Taxonomy" id="526222"/>
    <lineage>
        <taxon>Bacteria</taxon>
        <taxon>Pseudomonadati</taxon>
        <taxon>Thermodesulfobacteriota</taxon>
        <taxon>Desulfovibrionia</taxon>
        <taxon>Desulfovibrionales</taxon>
        <taxon>Desulfovibrionaceae</taxon>
        <taxon>Maridesulfovibrio</taxon>
    </lineage>
</organism>
<evidence type="ECO:0000256" key="5">
    <source>
        <dbReference type="ARBA" id="ARBA00023125"/>
    </source>
</evidence>
<keyword evidence="9" id="KW-1185">Reference proteome</keyword>
<dbReference type="SUPFAM" id="SSF46785">
    <property type="entry name" value="Winged helix' DNA-binding domain"/>
    <property type="match status" value="1"/>
</dbReference>
<dbReference type="AlphaFoldDB" id="C6BV24"/>
<evidence type="ECO:0000313" key="8">
    <source>
        <dbReference type="EMBL" id="ACS78161.1"/>
    </source>
</evidence>
<dbReference type="GO" id="GO:0045892">
    <property type="term" value="P:negative regulation of DNA-templated transcription"/>
    <property type="evidence" value="ECO:0007669"/>
    <property type="project" value="TreeGrafter"/>
</dbReference>
<comment type="cofactor">
    <cofactor evidence="7">
        <name>Zn(2+)</name>
        <dbReference type="ChEBI" id="CHEBI:29105"/>
    </cofactor>
    <text evidence="7">Binds 1 zinc ion per subunit.</text>
</comment>
<dbReference type="InterPro" id="IPR043135">
    <property type="entry name" value="Fur_C"/>
</dbReference>
<proteinExistence type="inferred from homology"/>
<evidence type="ECO:0000256" key="2">
    <source>
        <dbReference type="ARBA" id="ARBA00022491"/>
    </source>
</evidence>
<dbReference type="GO" id="GO:0003700">
    <property type="term" value="F:DNA-binding transcription factor activity"/>
    <property type="evidence" value="ECO:0007669"/>
    <property type="project" value="InterPro"/>
</dbReference>
<keyword evidence="2" id="KW-0678">Repressor</keyword>
<dbReference type="OrthoDB" id="8659436at2"/>
<dbReference type="Proteomes" id="UP000002601">
    <property type="component" value="Chromosome"/>
</dbReference>
<dbReference type="RefSeq" id="WP_012765687.1">
    <property type="nucleotide sequence ID" value="NC_012881.1"/>
</dbReference>
<dbReference type="GO" id="GO:1900376">
    <property type="term" value="P:regulation of secondary metabolite biosynthetic process"/>
    <property type="evidence" value="ECO:0007669"/>
    <property type="project" value="TreeGrafter"/>
</dbReference>
<evidence type="ECO:0000256" key="6">
    <source>
        <dbReference type="ARBA" id="ARBA00023163"/>
    </source>
</evidence>
<dbReference type="GO" id="GO:0000976">
    <property type="term" value="F:transcription cis-regulatory region binding"/>
    <property type="evidence" value="ECO:0007669"/>
    <property type="project" value="TreeGrafter"/>
</dbReference>
<feature type="binding site" evidence="7">
    <location>
        <position position="82"/>
    </location>
    <ligand>
        <name>Zn(2+)</name>
        <dbReference type="ChEBI" id="CHEBI:29105"/>
    </ligand>
</feature>
<dbReference type="Gene3D" id="3.30.1490.190">
    <property type="match status" value="1"/>
</dbReference>
<feature type="binding site" evidence="7">
    <location>
        <position position="85"/>
    </location>
    <ligand>
        <name>Zn(2+)</name>
        <dbReference type="ChEBI" id="CHEBI:29105"/>
    </ligand>
</feature>
<dbReference type="EMBL" id="CP001649">
    <property type="protein sequence ID" value="ACS78161.1"/>
    <property type="molecule type" value="Genomic_DNA"/>
</dbReference>
<keyword evidence="6" id="KW-0804">Transcription</keyword>
<feature type="binding site" evidence="7">
    <location>
        <position position="124"/>
    </location>
    <ligand>
        <name>Zn(2+)</name>
        <dbReference type="ChEBI" id="CHEBI:29105"/>
    </ligand>
</feature>
<feature type="binding site" evidence="7">
    <location>
        <position position="121"/>
    </location>
    <ligand>
        <name>Zn(2+)</name>
        <dbReference type="ChEBI" id="CHEBI:29105"/>
    </ligand>
</feature>
<name>C6BV24_MARSD</name>
<evidence type="ECO:0000313" key="9">
    <source>
        <dbReference type="Proteomes" id="UP000002601"/>
    </source>
</evidence>
<sequence>MKIGQRRSKQRELILEELKGLTCHPTADELYERVRKRLPNISLGTVYRNLELMADNGVILKIETSGKNRFDGNAEPHPHIRCLQCGKVDDVMNEVTAPEIDDIEARGYDVKGCSIEYFGLCPECQTKIQ</sequence>
<evidence type="ECO:0000256" key="1">
    <source>
        <dbReference type="ARBA" id="ARBA00007957"/>
    </source>
</evidence>
<dbReference type="STRING" id="526222.Desal_0090"/>
<protein>
    <submittedName>
        <fullName evidence="8">Ferric uptake regulator, Fur family</fullName>
    </submittedName>
</protein>
<dbReference type="HOGENOM" id="CLU_096072_4_2_7"/>
<gene>
    <name evidence="8" type="ordered locus">Desal_0090</name>
</gene>
<keyword evidence="3 7" id="KW-0862">Zinc</keyword>
<dbReference type="eggNOG" id="COG0735">
    <property type="taxonomic scope" value="Bacteria"/>
</dbReference>
<evidence type="ECO:0000256" key="3">
    <source>
        <dbReference type="ARBA" id="ARBA00022833"/>
    </source>
</evidence>
<accession>C6BV24</accession>
<dbReference type="CDD" id="cd07153">
    <property type="entry name" value="Fur_like"/>
    <property type="match status" value="1"/>
</dbReference>
<dbReference type="Pfam" id="PF01475">
    <property type="entry name" value="FUR"/>
    <property type="match status" value="1"/>
</dbReference>
<reference evidence="8 9" key="1">
    <citation type="submission" date="2009-06" db="EMBL/GenBank/DDBJ databases">
        <title>Complete sequence of Desulfovibrio salexigens DSM 2638.</title>
        <authorList>
            <consortium name="US DOE Joint Genome Institute"/>
            <person name="Lucas S."/>
            <person name="Copeland A."/>
            <person name="Lapidus A."/>
            <person name="Glavina del Rio T."/>
            <person name="Tice H."/>
            <person name="Bruce D."/>
            <person name="Goodwin L."/>
            <person name="Pitluck S."/>
            <person name="Munk A.C."/>
            <person name="Brettin T."/>
            <person name="Detter J.C."/>
            <person name="Han C."/>
            <person name="Tapia R."/>
            <person name="Larimer F."/>
            <person name="Land M."/>
            <person name="Hauser L."/>
            <person name="Kyrpides N."/>
            <person name="Anderson I."/>
            <person name="Wall J.D."/>
            <person name="Arkin A.P."/>
            <person name="Dehal P."/>
            <person name="Chivian D."/>
            <person name="Giles B."/>
            <person name="Hazen T.C."/>
        </authorList>
    </citation>
    <scope>NUCLEOTIDE SEQUENCE [LARGE SCALE GENOMIC DNA]</scope>
    <source>
        <strain evidence="9">ATCC 14822 / DSM 2638 / NCIMB 8403 / VKM B-1763</strain>
    </source>
</reference>
<dbReference type="GO" id="GO:0008270">
    <property type="term" value="F:zinc ion binding"/>
    <property type="evidence" value="ECO:0007669"/>
    <property type="project" value="TreeGrafter"/>
</dbReference>
<dbReference type="InterPro" id="IPR036388">
    <property type="entry name" value="WH-like_DNA-bd_sf"/>
</dbReference>
<comment type="similarity">
    <text evidence="1">Belongs to the Fur family.</text>
</comment>
<keyword evidence="7" id="KW-0479">Metal-binding</keyword>
<dbReference type="InterPro" id="IPR036390">
    <property type="entry name" value="WH_DNA-bd_sf"/>
</dbReference>
<evidence type="ECO:0000256" key="7">
    <source>
        <dbReference type="PIRSR" id="PIRSR602481-1"/>
    </source>
</evidence>